<dbReference type="RefSeq" id="WP_149523313.1">
    <property type="nucleotide sequence ID" value="NZ_VTOU01000003.1"/>
</dbReference>
<dbReference type="Proteomes" id="UP000322077">
    <property type="component" value="Unassembled WGS sequence"/>
</dbReference>
<name>A0A5D9C8Y7_9SPHN</name>
<evidence type="ECO:0000313" key="3">
    <source>
        <dbReference type="Proteomes" id="UP000322077"/>
    </source>
</evidence>
<protein>
    <recommendedName>
        <fullName evidence="1">DUF6950 domain-containing protein</fullName>
    </recommendedName>
</protein>
<gene>
    <name evidence="2" type="ORF">FYJ91_16455</name>
</gene>
<evidence type="ECO:0000259" key="1">
    <source>
        <dbReference type="Pfam" id="PF22262"/>
    </source>
</evidence>
<accession>A0A5D9C8Y7</accession>
<keyword evidence="3" id="KW-1185">Reference proteome</keyword>
<dbReference type="InterPro" id="IPR053802">
    <property type="entry name" value="DUF6950"/>
</dbReference>
<dbReference type="EMBL" id="VTOU01000003">
    <property type="protein sequence ID" value="TZG26511.1"/>
    <property type="molecule type" value="Genomic_DNA"/>
</dbReference>
<dbReference type="AlphaFoldDB" id="A0A5D9C8Y7"/>
<reference evidence="2 3" key="1">
    <citation type="submission" date="2019-08" db="EMBL/GenBank/DDBJ databases">
        <authorList>
            <person name="Wang G."/>
            <person name="Xu Z."/>
        </authorList>
    </citation>
    <scope>NUCLEOTIDE SEQUENCE [LARGE SCALE GENOMIC DNA]</scope>
    <source>
        <strain evidence="2 3">ZX</strain>
    </source>
</reference>
<feature type="domain" description="DUF6950" evidence="1">
    <location>
        <begin position="10"/>
        <end position="110"/>
    </location>
</feature>
<proteinExistence type="predicted"/>
<dbReference type="Pfam" id="PF22262">
    <property type="entry name" value="DUF6950"/>
    <property type="match status" value="1"/>
</dbReference>
<sequence length="124" mass="13371">MTANPDWPDHCADRAAGHVLAASGVDVWAILDAPPPRSWRDAAALYRRHGVRSLSELVSRALGPSLSPLLARRGDIVRRGWALGICAGEVATFFGGNAVSMAEVEEAWRIDDADVIQCKLERAP</sequence>
<organism evidence="2 3">
    <name type="scientific">Sphingomonas montanisoli</name>
    <dbReference type="NCBI Taxonomy" id="2606412"/>
    <lineage>
        <taxon>Bacteria</taxon>
        <taxon>Pseudomonadati</taxon>
        <taxon>Pseudomonadota</taxon>
        <taxon>Alphaproteobacteria</taxon>
        <taxon>Sphingomonadales</taxon>
        <taxon>Sphingomonadaceae</taxon>
        <taxon>Sphingomonas</taxon>
    </lineage>
</organism>
<evidence type="ECO:0000313" key="2">
    <source>
        <dbReference type="EMBL" id="TZG26511.1"/>
    </source>
</evidence>
<comment type="caution">
    <text evidence="2">The sequence shown here is derived from an EMBL/GenBank/DDBJ whole genome shotgun (WGS) entry which is preliminary data.</text>
</comment>